<evidence type="ECO:0000313" key="4">
    <source>
        <dbReference type="Proteomes" id="UP000735874"/>
    </source>
</evidence>
<evidence type="ECO:0000313" key="1">
    <source>
        <dbReference type="EMBL" id="KAG2816937.1"/>
    </source>
</evidence>
<reference evidence="1" key="1">
    <citation type="submission" date="2018-10" db="EMBL/GenBank/DDBJ databases">
        <title>Effector identification in a new, highly contiguous assembly of the strawberry crown rot pathogen Phytophthora cactorum.</title>
        <authorList>
            <person name="Armitage A.D."/>
            <person name="Nellist C.F."/>
            <person name="Bates H."/>
            <person name="Vickerstaff R.J."/>
            <person name="Harrison R.J."/>
        </authorList>
    </citation>
    <scope>NUCLEOTIDE SEQUENCE</scope>
    <source>
        <strain evidence="1">15-7</strain>
        <strain evidence="2">4040</strain>
        <strain evidence="3">P421</strain>
    </source>
</reference>
<organism evidence="1 4">
    <name type="scientific">Phytophthora cactorum</name>
    <dbReference type="NCBI Taxonomy" id="29920"/>
    <lineage>
        <taxon>Eukaryota</taxon>
        <taxon>Sar</taxon>
        <taxon>Stramenopiles</taxon>
        <taxon>Oomycota</taxon>
        <taxon>Peronosporomycetes</taxon>
        <taxon>Peronosporales</taxon>
        <taxon>Peronosporaceae</taxon>
        <taxon>Phytophthora</taxon>
    </lineage>
</organism>
<dbReference type="Proteomes" id="UP000760860">
    <property type="component" value="Unassembled WGS sequence"/>
</dbReference>
<dbReference type="VEuPathDB" id="FungiDB:PC110_g8949"/>
<dbReference type="EMBL" id="RCMG01001962">
    <property type="protein sequence ID" value="KAG2816937.1"/>
    <property type="molecule type" value="Genomic_DNA"/>
</dbReference>
<gene>
    <name evidence="1" type="ORF">PC113_g23032</name>
    <name evidence="2" type="ORF">PC117_g25639</name>
    <name evidence="3" type="ORF">PC129_g22452</name>
</gene>
<dbReference type="Proteomes" id="UP000736787">
    <property type="component" value="Unassembled WGS sequence"/>
</dbReference>
<proteinExistence type="predicted"/>
<dbReference type="EMBL" id="RCMV01002089">
    <property type="protein sequence ID" value="KAG3204707.1"/>
    <property type="molecule type" value="Genomic_DNA"/>
</dbReference>
<dbReference type="EMBL" id="RCMK01002054">
    <property type="protein sequence ID" value="KAG2885185.1"/>
    <property type="molecule type" value="Genomic_DNA"/>
</dbReference>
<protein>
    <submittedName>
        <fullName evidence="1">Uncharacterized protein</fullName>
    </submittedName>
</protein>
<dbReference type="AlphaFoldDB" id="A0A8T0Y0V4"/>
<sequence length="256" mass="29015">MQEILSAKAAVEEHGPIVVATVEGLKTHLQEPLEKMLRVFRDPYEANRQDIDSILLTATLWNLESGSELLPRPGTVVNIDEYSNLQLYRDSQCQLTTRLSELNWERSDMREQHRGSTNYSSGEMHCLLNHIRKHIPVASAEWEAVLAQPQWKARNGASLKRKFRNMCIASKQAGTELAGATRWVQSMMTMKKRGEAKQEPSRCSTNEPPDIRRVPLDVPQQAVDPVVSYPARDVEQLLLCWSNVPGYSQIPLTTPQ</sequence>
<comment type="caution">
    <text evidence="1">The sequence shown here is derived from an EMBL/GenBank/DDBJ whole genome shotgun (WGS) entry which is preliminary data.</text>
</comment>
<accession>A0A8T0Y0V4</accession>
<name>A0A8T0Y0V4_9STRA</name>
<evidence type="ECO:0000313" key="3">
    <source>
        <dbReference type="EMBL" id="KAG3204707.1"/>
    </source>
</evidence>
<evidence type="ECO:0000313" key="2">
    <source>
        <dbReference type="EMBL" id="KAG2885185.1"/>
    </source>
</evidence>
<dbReference type="Proteomes" id="UP000735874">
    <property type="component" value="Unassembled WGS sequence"/>
</dbReference>